<dbReference type="AlphaFoldDB" id="L7M465"/>
<organism evidence="3">
    <name type="scientific">Rhipicephalus pulchellus</name>
    <name type="common">Yellow backed tick</name>
    <name type="synonym">Dermacentor pulchellus</name>
    <dbReference type="NCBI Taxonomy" id="72859"/>
    <lineage>
        <taxon>Eukaryota</taxon>
        <taxon>Metazoa</taxon>
        <taxon>Ecdysozoa</taxon>
        <taxon>Arthropoda</taxon>
        <taxon>Chelicerata</taxon>
        <taxon>Arachnida</taxon>
        <taxon>Acari</taxon>
        <taxon>Parasitiformes</taxon>
        <taxon>Ixodida</taxon>
        <taxon>Ixodoidea</taxon>
        <taxon>Ixodidae</taxon>
        <taxon>Rhipicephalinae</taxon>
        <taxon>Rhipicephalus</taxon>
        <taxon>Rhipicephalus</taxon>
    </lineage>
</organism>
<dbReference type="InterPro" id="IPR008942">
    <property type="entry name" value="ENTH_VHS"/>
</dbReference>
<reference evidence="3" key="1">
    <citation type="submission" date="2012-11" db="EMBL/GenBank/DDBJ databases">
        <authorList>
            <person name="Lucero-Rivera Y.E."/>
            <person name="Tovar-Ramirez D."/>
        </authorList>
    </citation>
    <scope>NUCLEOTIDE SEQUENCE</scope>
    <source>
        <tissue evidence="3">Salivary gland</tissue>
    </source>
</reference>
<accession>L7M465</accession>
<dbReference type="GO" id="GO:0032588">
    <property type="term" value="C:trans-Golgi network membrane"/>
    <property type="evidence" value="ECO:0007669"/>
    <property type="project" value="TreeGrafter"/>
</dbReference>
<feature type="region of interest" description="Disordered" evidence="1">
    <location>
        <begin position="127"/>
        <end position="154"/>
    </location>
</feature>
<evidence type="ECO:0000259" key="2">
    <source>
        <dbReference type="Pfam" id="PF25827"/>
    </source>
</evidence>
<dbReference type="PANTHER" id="PTHR21514">
    <property type="entry name" value="AP-4 COMPLEX ACCESSORY SUBUNIT TEPSIN"/>
    <property type="match status" value="1"/>
</dbReference>
<proteinExistence type="evidence at transcript level"/>
<name>L7M465_RHIPC</name>
<feature type="compositionally biased region" description="Acidic residues" evidence="1">
    <location>
        <begin position="252"/>
        <end position="262"/>
    </location>
</feature>
<feature type="compositionally biased region" description="Polar residues" evidence="1">
    <location>
        <begin position="130"/>
        <end position="149"/>
    </location>
</feature>
<dbReference type="InterPro" id="IPR058028">
    <property type="entry name" value="Tepsin_VHS/ENTH-like"/>
</dbReference>
<dbReference type="EMBL" id="GACK01007140">
    <property type="protein sequence ID" value="JAA57894.1"/>
    <property type="molecule type" value="mRNA"/>
</dbReference>
<dbReference type="PANTHER" id="PTHR21514:SF0">
    <property type="entry name" value="AP-4 COMPLEX ACCESSORY SUBUNIT TEPSIN"/>
    <property type="match status" value="1"/>
</dbReference>
<dbReference type="Pfam" id="PF25827">
    <property type="entry name" value="TVHS-like"/>
    <property type="match status" value="1"/>
</dbReference>
<reference evidence="3" key="2">
    <citation type="journal article" date="2015" name="J. Proteomics">
        <title>Sexual differences in the sialomes of the zebra tick, Rhipicephalus pulchellus.</title>
        <authorList>
            <person name="Tan A.W."/>
            <person name="Francischetti I.M."/>
            <person name="Slovak M."/>
            <person name="Kini R.M."/>
            <person name="Ribeiro J.M."/>
        </authorList>
    </citation>
    <scope>NUCLEOTIDE SEQUENCE</scope>
    <source>
        <tissue evidence="3">Salivary gland</tissue>
    </source>
</reference>
<dbReference type="SUPFAM" id="SSF48464">
    <property type="entry name" value="ENTH/VHS domain"/>
    <property type="match status" value="1"/>
</dbReference>
<protein>
    <recommendedName>
        <fullName evidence="2">AP-4 complex accessory subunit Tepsin VHS/ENTH-like domain-containing protein</fullName>
    </recommendedName>
</protein>
<dbReference type="Gene3D" id="1.25.40.90">
    <property type="match status" value="1"/>
</dbReference>
<dbReference type="InterPro" id="IPR039273">
    <property type="entry name" value="TEPSIN"/>
</dbReference>
<feature type="domain" description="AP-4 complex accessory subunit Tepsin VHS/ENTH-like" evidence="2">
    <location>
        <begin position="314"/>
        <end position="396"/>
    </location>
</feature>
<feature type="compositionally biased region" description="Polar residues" evidence="1">
    <location>
        <begin position="269"/>
        <end position="282"/>
    </location>
</feature>
<evidence type="ECO:0000313" key="3">
    <source>
        <dbReference type="EMBL" id="JAA57894.1"/>
    </source>
</evidence>
<evidence type="ECO:0000256" key="1">
    <source>
        <dbReference type="SAM" id="MobiDB-lite"/>
    </source>
</evidence>
<sequence length="409" mass="43509">MKAALKEDLSFLKKVPLLAEATSNLDAPVPGYLYKEISSMTVENDGQYAEQVVDYLLGALVEGPSPTKVKCLRVLQHMLTYGHATVRSILARKDTAIRSVANVSGGGSENQCLRLLAKDLLHAVHDDGAGSQQTSGQLPPAPQQENRSYSGLGASAATTGKYQGFGNAPLGPKTLTEQVTDGIARVVDKISGKPADKGGTDLLTEGLPKFQPVTVQSPAPVAGKTASLPQQPVKIAAKPQKARKKGRAGGGWDDDDEDEAADDGNASGTVSDSASIGDSNRTGELPSEPAAQLYEKEAQSVDAFVDPSLEFPPSRQELDEARERCEVLNVDRVVQLLTAKIFAPQQSTQMRALVLIEALLRKGHINLASQGAPLLAQLQDLQPKSSDPVQVKARKISLIIQKLIEEPES</sequence>
<feature type="region of interest" description="Disordered" evidence="1">
    <location>
        <begin position="220"/>
        <end position="286"/>
    </location>
</feature>